<evidence type="ECO:0000313" key="6">
    <source>
        <dbReference type="Proteomes" id="UP000451471"/>
    </source>
</evidence>
<evidence type="ECO:0000256" key="1">
    <source>
        <dbReference type="ARBA" id="ARBA00010928"/>
    </source>
</evidence>
<organism evidence="5 6">
    <name type="scientific">Halomarina oriensis</name>
    <dbReference type="NCBI Taxonomy" id="671145"/>
    <lineage>
        <taxon>Archaea</taxon>
        <taxon>Methanobacteriati</taxon>
        <taxon>Methanobacteriota</taxon>
        <taxon>Stenosarchaea group</taxon>
        <taxon>Halobacteria</taxon>
        <taxon>Halobacteriales</taxon>
        <taxon>Natronomonadaceae</taxon>
        <taxon>Halomarina</taxon>
    </lineage>
</organism>
<dbReference type="InterPro" id="IPR049838">
    <property type="entry name" value="XacA-like"/>
</dbReference>
<reference evidence="5 6" key="1">
    <citation type="submission" date="2019-12" db="EMBL/GenBank/DDBJ databases">
        <title>Halocatena pleomorpha gen. nov. sp. nov., an extremely halophilic archaeon of family Halobacteriaceae isolated from saltpan soil.</title>
        <authorList>
            <person name="Pal Y."/>
            <person name="Verma A."/>
            <person name="Krishnamurthi S."/>
            <person name="Kumar P."/>
        </authorList>
    </citation>
    <scope>NUCLEOTIDE SEQUENCE [LARGE SCALE GENOMIC DNA]</scope>
    <source>
        <strain evidence="5 6">JCM 16495</strain>
    </source>
</reference>
<keyword evidence="6" id="KW-1185">Reference proteome</keyword>
<gene>
    <name evidence="5" type="ORF">GQS65_03040</name>
</gene>
<dbReference type="GO" id="GO:0016491">
    <property type="term" value="F:oxidoreductase activity"/>
    <property type="evidence" value="ECO:0007669"/>
    <property type="project" value="UniProtKB-KW"/>
</dbReference>
<protein>
    <submittedName>
        <fullName evidence="5">Gfo/Idh/MocA family oxidoreductase</fullName>
    </submittedName>
</protein>
<dbReference type="SUPFAM" id="SSF55347">
    <property type="entry name" value="Glyceraldehyde-3-phosphate dehydrogenase-like, C-terminal domain"/>
    <property type="match status" value="1"/>
</dbReference>
<dbReference type="Pfam" id="PF01408">
    <property type="entry name" value="GFO_IDH_MocA"/>
    <property type="match status" value="1"/>
</dbReference>
<comment type="caution">
    <text evidence="5">The sequence shown here is derived from an EMBL/GenBank/DDBJ whole genome shotgun (WGS) entry which is preliminary data.</text>
</comment>
<dbReference type="InterPro" id="IPR000683">
    <property type="entry name" value="Gfo/Idh/MocA-like_OxRdtase_N"/>
</dbReference>
<dbReference type="EMBL" id="WSZK01000007">
    <property type="protein sequence ID" value="MWG33474.1"/>
    <property type="molecule type" value="Genomic_DNA"/>
</dbReference>
<dbReference type="AlphaFoldDB" id="A0A6B0GFJ3"/>
<evidence type="ECO:0000256" key="2">
    <source>
        <dbReference type="ARBA" id="ARBA00023002"/>
    </source>
</evidence>
<dbReference type="PANTHER" id="PTHR22604:SF105">
    <property type="entry name" value="TRANS-1,2-DIHYDROBENZENE-1,2-DIOL DEHYDROGENASE"/>
    <property type="match status" value="1"/>
</dbReference>
<dbReference type="Gene3D" id="3.30.360.10">
    <property type="entry name" value="Dihydrodipicolinate Reductase, domain 2"/>
    <property type="match status" value="1"/>
</dbReference>
<dbReference type="Proteomes" id="UP000451471">
    <property type="component" value="Unassembled WGS sequence"/>
</dbReference>
<feature type="domain" description="GFO/IDH/MocA-like oxidoreductase" evidence="4">
    <location>
        <begin position="154"/>
        <end position="279"/>
    </location>
</feature>
<dbReference type="InterPro" id="IPR050984">
    <property type="entry name" value="Gfo/Idh/MocA_domain"/>
</dbReference>
<dbReference type="NCBIfam" id="NF041392">
    <property type="entry name" value="XylDh_Gfo6_Halo"/>
    <property type="match status" value="1"/>
</dbReference>
<proteinExistence type="inferred from homology"/>
<dbReference type="Pfam" id="PF22725">
    <property type="entry name" value="GFO_IDH_MocA_C3"/>
    <property type="match status" value="1"/>
</dbReference>
<evidence type="ECO:0000313" key="5">
    <source>
        <dbReference type="EMBL" id="MWG33474.1"/>
    </source>
</evidence>
<accession>A0A6B0GFJ3</accession>
<dbReference type="InterPro" id="IPR055170">
    <property type="entry name" value="GFO_IDH_MocA-like_dom"/>
</dbReference>
<dbReference type="Gene3D" id="3.40.50.720">
    <property type="entry name" value="NAD(P)-binding Rossmann-like Domain"/>
    <property type="match status" value="1"/>
</dbReference>
<comment type="similarity">
    <text evidence="1">Belongs to the Gfo/Idh/MocA family.</text>
</comment>
<dbReference type="InterPro" id="IPR036291">
    <property type="entry name" value="NAD(P)-bd_dom_sf"/>
</dbReference>
<keyword evidence="2" id="KW-0560">Oxidoreductase</keyword>
<dbReference type="RefSeq" id="WP_158203198.1">
    <property type="nucleotide sequence ID" value="NZ_WSZK01000007.1"/>
</dbReference>
<sequence length="365" mass="40005">MTIELSVDEFDRRDWQRAEEGTVRFALVGLGWWTREEAMPAIESSTFCETTVVVSGSTEKAERVAADSDTVTDALTYDEFRDGTATDAYDAVYVVTPNALHLPYVEAAAEFGKAVLCEKPMEATVERAERVVEVSEAADIPLMVAYRMQTDPVIRRARELVTGGHIGTPVQVHGHMSQPLLDVIPNPDQWRLNPDLTGYGATVMDLGIYPLNTARFVLDADPVSVGARLRSESEAFADVPDEHARFEFTFDDGTDGSCTASQNAQRASHFRVLGTEGEIDVEPVFYPDQTRTMTVRRGETTAEIRVPTVNQMTEEFDYFADCLLSDEPPHADAQHGLLDLRAAAAVYEAGETGESVDVAGGGLDD</sequence>
<evidence type="ECO:0000259" key="4">
    <source>
        <dbReference type="Pfam" id="PF22725"/>
    </source>
</evidence>
<dbReference type="OrthoDB" id="195534at2157"/>
<dbReference type="GO" id="GO:0000166">
    <property type="term" value="F:nucleotide binding"/>
    <property type="evidence" value="ECO:0007669"/>
    <property type="project" value="InterPro"/>
</dbReference>
<dbReference type="SUPFAM" id="SSF51735">
    <property type="entry name" value="NAD(P)-binding Rossmann-fold domains"/>
    <property type="match status" value="1"/>
</dbReference>
<feature type="domain" description="Gfo/Idh/MocA-like oxidoreductase N-terminal" evidence="3">
    <location>
        <begin position="23"/>
        <end position="146"/>
    </location>
</feature>
<evidence type="ECO:0000259" key="3">
    <source>
        <dbReference type="Pfam" id="PF01408"/>
    </source>
</evidence>
<dbReference type="PANTHER" id="PTHR22604">
    <property type="entry name" value="OXIDOREDUCTASES"/>
    <property type="match status" value="1"/>
</dbReference>
<name>A0A6B0GFJ3_9EURY</name>